<name>A0A3S9VVP5_9BACT</name>
<evidence type="ECO:0000313" key="3">
    <source>
        <dbReference type="Proteomes" id="UP000270673"/>
    </source>
</evidence>
<accession>A0A3S9VVP5</accession>
<protein>
    <submittedName>
        <fullName evidence="2">PorT family protein</fullName>
    </submittedName>
</protein>
<dbReference type="Pfam" id="PF13568">
    <property type="entry name" value="OMP_b-brl_2"/>
    <property type="match status" value="1"/>
</dbReference>
<gene>
    <name evidence="2" type="ORF">D8S85_14435</name>
</gene>
<evidence type="ECO:0000313" key="2">
    <source>
        <dbReference type="EMBL" id="AZS30626.1"/>
    </source>
</evidence>
<evidence type="ECO:0000259" key="1">
    <source>
        <dbReference type="Pfam" id="PF13568"/>
    </source>
</evidence>
<feature type="domain" description="Outer membrane protein beta-barrel" evidence="1">
    <location>
        <begin position="39"/>
        <end position="237"/>
    </location>
</feature>
<dbReference type="Proteomes" id="UP000270673">
    <property type="component" value="Chromosome"/>
</dbReference>
<dbReference type="AlphaFoldDB" id="A0A3S9VVP5"/>
<dbReference type="EMBL" id="CP032819">
    <property type="protein sequence ID" value="AZS30626.1"/>
    <property type="molecule type" value="Genomic_DNA"/>
</dbReference>
<dbReference type="OrthoDB" id="1096684at2"/>
<dbReference type="InterPro" id="IPR025665">
    <property type="entry name" value="Beta-barrel_OMP_2"/>
</dbReference>
<dbReference type="KEGG" id="buy:D8S85_14435"/>
<organism evidence="2 3">
    <name type="scientific">Butyricimonas faecalis</name>
    <dbReference type="NCBI Taxonomy" id="2093856"/>
    <lineage>
        <taxon>Bacteria</taxon>
        <taxon>Pseudomonadati</taxon>
        <taxon>Bacteroidota</taxon>
        <taxon>Bacteroidia</taxon>
        <taxon>Bacteroidales</taxon>
        <taxon>Odoribacteraceae</taxon>
        <taxon>Butyricimonas</taxon>
    </lineage>
</organism>
<sequence>MKLIYLLLVLLFCTLNIVAKERNQSQPIMTQTDSISDDRVEYRFALGVQLGTDIGGAIPFPFSNVPDVFNPYPKLSPSIGAKLTFPVTKKWTLGAEVTYKKVAIDADARIDNQRFHDDKNNIVSRFCGSAEMSMDFTMLEIPLYFKYTFKNQKDRILAGLYGAWIINAKFRNTVTKGYMMTDDKVYNGSIDPGNPLYINFSNLLDSWDMGFIAGYERQLFPRIELGLRFSCGFKDIFKPSNQYFDYKMLHMRGSLVLSYNLFDIKPPKLNPFR</sequence>
<reference evidence="2 3" key="1">
    <citation type="submission" date="2018-10" db="EMBL/GenBank/DDBJ databases">
        <title>Butyricimonas faecalis sp. nov., isolated from human faeces and emended description of the genus Butyricimonas.</title>
        <authorList>
            <person name="Le Roy T."/>
            <person name="Van der Smissen P."/>
            <person name="Paquot A."/>
            <person name="Delzenne N."/>
            <person name="Muccioli G."/>
            <person name="Collet J.-F."/>
            <person name="Cani P.D."/>
        </authorList>
    </citation>
    <scope>NUCLEOTIDE SEQUENCE [LARGE SCALE GENOMIC DNA]</scope>
    <source>
        <strain evidence="2 3">H184</strain>
    </source>
</reference>
<dbReference type="RefSeq" id="WP_106481278.1">
    <property type="nucleotide sequence ID" value="NZ_CP032819.1"/>
</dbReference>
<keyword evidence="3" id="KW-1185">Reference proteome</keyword>
<proteinExistence type="predicted"/>